<dbReference type="Gene3D" id="2.130.10.10">
    <property type="entry name" value="YVTN repeat-like/Quinoprotein amine dehydrogenase"/>
    <property type="match status" value="1"/>
</dbReference>
<dbReference type="EMBL" id="JAFIQS010000008">
    <property type="protein sequence ID" value="KAG5166842.1"/>
    <property type="molecule type" value="Genomic_DNA"/>
</dbReference>
<dbReference type="InterPro" id="IPR036322">
    <property type="entry name" value="WD40_repeat_dom_sf"/>
</dbReference>
<protein>
    <submittedName>
        <fullName evidence="1">Uncharacterized protein</fullName>
    </submittedName>
</protein>
<sequence>MSSLTSYERLITDHERQLDAIINEGRDPATYDNAFISKFHNILVGLAGVVRSAETAAYSSPSSMPATQLPDLIMKAEEVINRCIDFAYDGFGEDDKLYGGDWMPSFAHCNDGPGAAPLLEIKHAQTGIRLIPELPQDTLNTVYPLMLGFAKVVSRMAGNNIGIDFVKSQFKRPDGWETTPHPMDLSSPCARFQSTYNVPEWSGTPYHENATALVQAQCEVSCEDINDPIKLCISSGGDLLALSAMGDYKNRTPFLHYYFPKDSVPPTTSTSARLADKSKFMRSNDFKLGLSGGVADLALDESRMLIFAADGKRIKSYRYKAPQAGKKETKNGTRDTRLHAVHTFNCGKSFYGPIAVIPNHGRVLRAGEHGAVAIWNMNAQPTHGRSGSKIIGKKENLDDMDSWRDDEDEIELSRGSERSQNVNLDTRDGEGANAVRWSVETWHQHPSSPSIMLCGSDVQTSETYHCHAFDVEVGGKAVMRYLGHAGAVRGFSTSAAADPNVFLTSSDDGHARLYDTRRSLPALTIAAEGSSRAPFNSALLVHPDGLPFIFVGEGRAQKIALWDVRAQKALYELATGNNSVQSMAWDHSTNTLYAATECTFVDRNGDHYGYRYARMPKRNPSALDGQQNTTADSCETLGTESDFEDDFEERCWPIKAFHVENYWGHVWDAGDHRLYKYEFKAEPNLEIVPEYGRATISPGNDFWF</sequence>
<name>A0A8H7XU05_PSICU</name>
<dbReference type="AlphaFoldDB" id="A0A8H7XU05"/>
<organism evidence="1">
    <name type="scientific">Psilocybe cubensis</name>
    <name type="common">Psychedelic mushroom</name>
    <name type="synonym">Stropharia cubensis</name>
    <dbReference type="NCBI Taxonomy" id="181762"/>
    <lineage>
        <taxon>Eukaryota</taxon>
        <taxon>Fungi</taxon>
        <taxon>Dikarya</taxon>
        <taxon>Basidiomycota</taxon>
        <taxon>Agaricomycotina</taxon>
        <taxon>Agaricomycetes</taxon>
        <taxon>Agaricomycetidae</taxon>
        <taxon>Agaricales</taxon>
        <taxon>Agaricineae</taxon>
        <taxon>Strophariaceae</taxon>
        <taxon>Psilocybe</taxon>
    </lineage>
</organism>
<proteinExistence type="predicted"/>
<reference evidence="1" key="1">
    <citation type="submission" date="2021-02" db="EMBL/GenBank/DDBJ databases">
        <title>Psilocybe cubensis genome.</title>
        <authorList>
            <person name="Mckernan K.J."/>
            <person name="Crawford S."/>
            <person name="Trippe A."/>
            <person name="Kane L.T."/>
            <person name="Mclaughlin S."/>
        </authorList>
    </citation>
    <scope>NUCLEOTIDE SEQUENCE [LARGE SCALE GENOMIC DNA]</scope>
    <source>
        <strain evidence="1">MGC-MH-2018</strain>
    </source>
</reference>
<dbReference type="InterPro" id="IPR015943">
    <property type="entry name" value="WD40/YVTN_repeat-like_dom_sf"/>
</dbReference>
<dbReference type="SUPFAM" id="SSF50978">
    <property type="entry name" value="WD40 repeat-like"/>
    <property type="match status" value="1"/>
</dbReference>
<accession>A0A8H7XU05</accession>
<gene>
    <name evidence="1" type="ORF">JR316_008932</name>
</gene>
<evidence type="ECO:0000313" key="1">
    <source>
        <dbReference type="EMBL" id="KAG5166842.1"/>
    </source>
</evidence>
<dbReference type="OrthoDB" id="548949at2759"/>
<comment type="caution">
    <text evidence="1">The sequence shown here is derived from an EMBL/GenBank/DDBJ whole genome shotgun (WGS) entry which is preliminary data.</text>
</comment>